<protein>
    <recommendedName>
        <fullName evidence="1">AbiEi antitoxin N-terminal domain-containing protein</fullName>
    </recommendedName>
</protein>
<dbReference type="InterPro" id="IPR025159">
    <property type="entry name" value="AbiEi_N"/>
</dbReference>
<name>A0A0R1KCY5_9LACO</name>
<evidence type="ECO:0000259" key="1">
    <source>
        <dbReference type="Pfam" id="PF13338"/>
    </source>
</evidence>
<evidence type="ECO:0000313" key="3">
    <source>
        <dbReference type="Proteomes" id="UP000051248"/>
    </source>
</evidence>
<dbReference type="AlphaFoldDB" id="A0A0R1KCY5"/>
<sequence length="198" mass="23110">MITQTEIIDEFLKQNQGQINTKEAKENGISTKMLSWLYSKGKLDRIARGVYIKPYEFGDDVSALQFRFSKGVYFKDTSLFLHGMIDRTPDTYEMNFPLTYSYSADLDVPLKIYRQKNELYDIGIEEIKSPGGHYVVAYNVERTLCDILRSRDRSDAETIKQAMNSYVKISDKKLDRLTEYSKIFKVQKEISNYMEVLL</sequence>
<evidence type="ECO:0000313" key="2">
    <source>
        <dbReference type="EMBL" id="KRK81276.1"/>
    </source>
</evidence>
<dbReference type="PATRIC" id="fig|1423775.4.peg.891"/>
<dbReference type="EMBL" id="AZDZ01000001">
    <property type="protein sequence ID" value="KRK81276.1"/>
    <property type="molecule type" value="Genomic_DNA"/>
</dbReference>
<dbReference type="Proteomes" id="UP000051248">
    <property type="component" value="Unassembled WGS sequence"/>
</dbReference>
<gene>
    <name evidence="2" type="ORF">FD03_GL000868</name>
</gene>
<comment type="caution">
    <text evidence="2">The sequence shown here is derived from an EMBL/GenBank/DDBJ whole genome shotgun (WGS) entry which is preliminary data.</text>
</comment>
<accession>A0A0R1KCY5</accession>
<dbReference type="OrthoDB" id="9801429at2"/>
<keyword evidence="3" id="KW-1185">Reference proteome</keyword>
<proteinExistence type="predicted"/>
<dbReference type="Pfam" id="PF13338">
    <property type="entry name" value="AbiEi_4"/>
    <property type="match status" value="1"/>
</dbReference>
<reference evidence="2 3" key="1">
    <citation type="journal article" date="2015" name="Genome Announc.">
        <title>Expanding the biotechnology potential of lactobacilli through comparative genomics of 213 strains and associated genera.</title>
        <authorList>
            <person name="Sun Z."/>
            <person name="Harris H.M."/>
            <person name="McCann A."/>
            <person name="Guo C."/>
            <person name="Argimon S."/>
            <person name="Zhang W."/>
            <person name="Yang X."/>
            <person name="Jeffery I.B."/>
            <person name="Cooney J.C."/>
            <person name="Kagawa T.F."/>
            <person name="Liu W."/>
            <person name="Song Y."/>
            <person name="Salvetti E."/>
            <person name="Wrobel A."/>
            <person name="Rasinkangas P."/>
            <person name="Parkhill J."/>
            <person name="Rea M.C."/>
            <person name="O'Sullivan O."/>
            <person name="Ritari J."/>
            <person name="Douillard F.P."/>
            <person name="Paul Ross R."/>
            <person name="Yang R."/>
            <person name="Briner A.E."/>
            <person name="Felis G.E."/>
            <person name="de Vos W.M."/>
            <person name="Barrangou R."/>
            <person name="Klaenhammer T.R."/>
            <person name="Caufield P.W."/>
            <person name="Cui Y."/>
            <person name="Zhang H."/>
            <person name="O'Toole P.W."/>
        </authorList>
    </citation>
    <scope>NUCLEOTIDE SEQUENCE [LARGE SCALE GENOMIC DNA]</scope>
    <source>
        <strain evidence="2 3">DSM 19682</strain>
    </source>
</reference>
<organism evidence="2 3">
    <name type="scientific">Companilactobacillus nodensis DSM 19682 = JCM 14932 = NBRC 107160</name>
    <dbReference type="NCBI Taxonomy" id="1423775"/>
    <lineage>
        <taxon>Bacteria</taxon>
        <taxon>Bacillati</taxon>
        <taxon>Bacillota</taxon>
        <taxon>Bacilli</taxon>
        <taxon>Lactobacillales</taxon>
        <taxon>Lactobacillaceae</taxon>
        <taxon>Companilactobacillus</taxon>
    </lineage>
</organism>
<feature type="domain" description="AbiEi antitoxin N-terminal" evidence="1">
    <location>
        <begin position="6"/>
        <end position="51"/>
    </location>
</feature>
<dbReference type="STRING" id="1423775.FD03_GL000868"/>
<dbReference type="eggNOG" id="COG5340">
    <property type="taxonomic scope" value="Bacteria"/>
</dbReference>